<evidence type="ECO:0000313" key="3">
    <source>
        <dbReference type="Proteomes" id="UP001281003"/>
    </source>
</evidence>
<name>A0AAE0PBH4_SORBR</name>
<feature type="region of interest" description="Disordered" evidence="1">
    <location>
        <begin position="203"/>
        <end position="246"/>
    </location>
</feature>
<feature type="compositionally biased region" description="Basic and acidic residues" evidence="1">
    <location>
        <begin position="453"/>
        <end position="494"/>
    </location>
</feature>
<organism evidence="2 3">
    <name type="scientific">Sordaria brevicollis</name>
    <dbReference type="NCBI Taxonomy" id="83679"/>
    <lineage>
        <taxon>Eukaryota</taxon>
        <taxon>Fungi</taxon>
        <taxon>Dikarya</taxon>
        <taxon>Ascomycota</taxon>
        <taxon>Pezizomycotina</taxon>
        <taxon>Sordariomycetes</taxon>
        <taxon>Sordariomycetidae</taxon>
        <taxon>Sordariales</taxon>
        <taxon>Sordariaceae</taxon>
        <taxon>Sordaria</taxon>
    </lineage>
</organism>
<feature type="region of interest" description="Disordered" evidence="1">
    <location>
        <begin position="294"/>
        <end position="362"/>
    </location>
</feature>
<comment type="caution">
    <text evidence="2">The sequence shown here is derived from an EMBL/GenBank/DDBJ whole genome shotgun (WGS) entry which is preliminary data.</text>
</comment>
<reference evidence="2" key="2">
    <citation type="submission" date="2023-07" db="EMBL/GenBank/DDBJ databases">
        <authorList>
            <consortium name="Lawrence Berkeley National Laboratory"/>
            <person name="Haridas S."/>
            <person name="Hensen N."/>
            <person name="Bonometti L."/>
            <person name="Westerberg I."/>
            <person name="Brannstrom I.O."/>
            <person name="Guillou S."/>
            <person name="Cros-Aarteil S."/>
            <person name="Calhoun S."/>
            <person name="Kuo A."/>
            <person name="Mondo S."/>
            <person name="Pangilinan J."/>
            <person name="Riley R."/>
            <person name="LaButti K."/>
            <person name="Andreopoulos B."/>
            <person name="Lipzen A."/>
            <person name="Chen C."/>
            <person name="Yanf M."/>
            <person name="Daum C."/>
            <person name="Ng V."/>
            <person name="Clum A."/>
            <person name="Steindorff A."/>
            <person name="Ohm R."/>
            <person name="Martin F."/>
            <person name="Silar P."/>
            <person name="Natvig D."/>
            <person name="Lalanne C."/>
            <person name="Gautier V."/>
            <person name="Ament-velasquez S.L."/>
            <person name="Kruys A."/>
            <person name="Hutchinson M.I."/>
            <person name="Powell A.J."/>
            <person name="Barry K."/>
            <person name="Miller A.N."/>
            <person name="Grigoriev I.V."/>
            <person name="Debuchy R."/>
            <person name="Gladieux P."/>
            <person name="Thoren M.H."/>
            <person name="Johannesson H."/>
        </authorList>
    </citation>
    <scope>NUCLEOTIDE SEQUENCE</scope>
    <source>
        <strain evidence="2">FGSC 1904</strain>
    </source>
</reference>
<reference evidence="2" key="1">
    <citation type="journal article" date="2023" name="Mol. Phylogenet. Evol.">
        <title>Genome-scale phylogeny and comparative genomics of the fungal order Sordariales.</title>
        <authorList>
            <person name="Hensen N."/>
            <person name="Bonometti L."/>
            <person name="Westerberg I."/>
            <person name="Brannstrom I.O."/>
            <person name="Guillou S."/>
            <person name="Cros-Aarteil S."/>
            <person name="Calhoun S."/>
            <person name="Haridas S."/>
            <person name="Kuo A."/>
            <person name="Mondo S."/>
            <person name="Pangilinan J."/>
            <person name="Riley R."/>
            <person name="LaButti K."/>
            <person name="Andreopoulos B."/>
            <person name="Lipzen A."/>
            <person name="Chen C."/>
            <person name="Yan M."/>
            <person name="Daum C."/>
            <person name="Ng V."/>
            <person name="Clum A."/>
            <person name="Steindorff A."/>
            <person name="Ohm R.A."/>
            <person name="Martin F."/>
            <person name="Silar P."/>
            <person name="Natvig D.O."/>
            <person name="Lalanne C."/>
            <person name="Gautier V."/>
            <person name="Ament-Velasquez S.L."/>
            <person name="Kruys A."/>
            <person name="Hutchinson M.I."/>
            <person name="Powell A.J."/>
            <person name="Barry K."/>
            <person name="Miller A.N."/>
            <person name="Grigoriev I.V."/>
            <person name="Debuchy R."/>
            <person name="Gladieux P."/>
            <person name="Hiltunen Thoren M."/>
            <person name="Johannesson H."/>
        </authorList>
    </citation>
    <scope>NUCLEOTIDE SEQUENCE</scope>
    <source>
        <strain evidence="2">FGSC 1904</strain>
    </source>
</reference>
<sequence>MVKARPLQHPRPLLASLLLLLPKQKLKSSTTRIQNNRRTHSPQNSHNPLTRPPQSHPRQPLRRSSRPLVAAQCGAAAPPCRWLRARFPPPAFRPTKTGSTRSPSIPRPATTPSHRPRTEDGDHMEAHDEAEGRLRPLPVDQPMALRLLAIVGTHLSGVAVHRRDDGSPEGQLVILPQLTEELKGGVGPVGGRRKKVEWWSGGSVGRRGRRKRSCHGKKVSWEEKDDELKHTGTTTTQSSQTCLPKSIGSLPSKSTYAFSTGWAGAGKSTDAREPTIILLAMWTSVVLLERMGTSPYGENNGTGVGKKSPKTPKDTLGAHPDHVQFLDLDLDAEPEPDRNRRPQRVRQDHPDQNAARKVERGGVVQYPPKDLRLRTQVGPSIRKYTQSTNAIPKAKHQMLGQTEAHISHHHRIANSPASPNKVVRATIAQGKFWNQKAFQKNRNRRFMVAGGEEEGKRRERREVGWREQKSRGEVETKGQLRTSSKAEEKKKNIR</sequence>
<feature type="region of interest" description="Disordered" evidence="1">
    <location>
        <begin position="84"/>
        <end position="129"/>
    </location>
</feature>
<proteinExistence type="predicted"/>
<feature type="compositionally biased region" description="Basic residues" evidence="1">
    <location>
        <begin position="206"/>
        <end position="218"/>
    </location>
</feature>
<accession>A0AAE0PBH4</accession>
<dbReference type="EMBL" id="JAUTDP010000008">
    <property type="protein sequence ID" value="KAK3396828.1"/>
    <property type="molecule type" value="Genomic_DNA"/>
</dbReference>
<gene>
    <name evidence="2" type="ORF">B0T20DRAFT_394017</name>
</gene>
<feature type="compositionally biased region" description="Basic and acidic residues" evidence="1">
    <location>
        <begin position="116"/>
        <end position="129"/>
    </location>
</feature>
<feature type="compositionally biased region" description="Basic and acidic residues" evidence="1">
    <location>
        <begin position="219"/>
        <end position="230"/>
    </location>
</feature>
<feature type="compositionally biased region" description="Low complexity" evidence="1">
    <location>
        <begin position="231"/>
        <end position="241"/>
    </location>
</feature>
<feature type="compositionally biased region" description="Basic and acidic residues" evidence="1">
    <location>
        <begin position="335"/>
        <end position="360"/>
    </location>
</feature>
<feature type="region of interest" description="Disordered" evidence="1">
    <location>
        <begin position="27"/>
        <end position="70"/>
    </location>
</feature>
<protein>
    <submittedName>
        <fullName evidence="2">Uncharacterized protein</fullName>
    </submittedName>
</protein>
<feature type="region of interest" description="Disordered" evidence="1">
    <location>
        <begin position="447"/>
        <end position="494"/>
    </location>
</feature>
<evidence type="ECO:0000256" key="1">
    <source>
        <dbReference type="SAM" id="MobiDB-lite"/>
    </source>
</evidence>
<dbReference type="Proteomes" id="UP001281003">
    <property type="component" value="Unassembled WGS sequence"/>
</dbReference>
<keyword evidence="3" id="KW-1185">Reference proteome</keyword>
<dbReference type="AlphaFoldDB" id="A0AAE0PBH4"/>
<evidence type="ECO:0000313" key="2">
    <source>
        <dbReference type="EMBL" id="KAK3396828.1"/>
    </source>
</evidence>